<protein>
    <submittedName>
        <fullName evidence="1">Uncharacterized protein</fullName>
    </submittedName>
</protein>
<reference evidence="1" key="1">
    <citation type="submission" date="2023-04" db="EMBL/GenBank/DDBJ databases">
        <title>A chromosome-level genome assembly of the parasitoid wasp Eretmocerus hayati.</title>
        <authorList>
            <person name="Zhong Y."/>
            <person name="Liu S."/>
            <person name="Liu Y."/>
        </authorList>
    </citation>
    <scope>NUCLEOTIDE SEQUENCE</scope>
    <source>
        <strain evidence="1">ZJU_SS_LIU_2023</strain>
    </source>
</reference>
<dbReference type="EMBL" id="CM056741">
    <property type="protein sequence ID" value="KAJ8684990.1"/>
    <property type="molecule type" value="Genomic_DNA"/>
</dbReference>
<accession>A0ACC2PT63</accession>
<evidence type="ECO:0000313" key="2">
    <source>
        <dbReference type="Proteomes" id="UP001239111"/>
    </source>
</evidence>
<name>A0ACC2PT63_9HYME</name>
<comment type="caution">
    <text evidence="1">The sequence shown here is derived from an EMBL/GenBank/DDBJ whole genome shotgun (WGS) entry which is preliminary data.</text>
</comment>
<dbReference type="Proteomes" id="UP001239111">
    <property type="component" value="Chromosome 1"/>
</dbReference>
<sequence length="113" mass="13355">MDFPQILPENIECRMDWHQTEDSVFVTIYAKQYDPQRSQIKLNPVRLTINLFLRVEALPFKLDVELNQIVDERHSTVDMFLTKVEIKLKKKEPVLWHNLENCKTSNDGVQGRS</sequence>
<gene>
    <name evidence="1" type="ORF">QAD02_020783</name>
</gene>
<organism evidence="1 2">
    <name type="scientific">Eretmocerus hayati</name>
    <dbReference type="NCBI Taxonomy" id="131215"/>
    <lineage>
        <taxon>Eukaryota</taxon>
        <taxon>Metazoa</taxon>
        <taxon>Ecdysozoa</taxon>
        <taxon>Arthropoda</taxon>
        <taxon>Hexapoda</taxon>
        <taxon>Insecta</taxon>
        <taxon>Pterygota</taxon>
        <taxon>Neoptera</taxon>
        <taxon>Endopterygota</taxon>
        <taxon>Hymenoptera</taxon>
        <taxon>Apocrita</taxon>
        <taxon>Proctotrupomorpha</taxon>
        <taxon>Chalcidoidea</taxon>
        <taxon>Aphelinidae</taxon>
        <taxon>Aphelininae</taxon>
        <taxon>Eretmocerus</taxon>
    </lineage>
</organism>
<keyword evidence="2" id="KW-1185">Reference proteome</keyword>
<proteinExistence type="predicted"/>
<evidence type="ECO:0000313" key="1">
    <source>
        <dbReference type="EMBL" id="KAJ8684990.1"/>
    </source>
</evidence>